<organism evidence="3 4">
    <name type="scientific">Paenibacillus agilis</name>
    <dbReference type="NCBI Taxonomy" id="3020863"/>
    <lineage>
        <taxon>Bacteria</taxon>
        <taxon>Bacillati</taxon>
        <taxon>Bacillota</taxon>
        <taxon>Bacilli</taxon>
        <taxon>Bacillales</taxon>
        <taxon>Paenibacillaceae</taxon>
        <taxon>Paenibacillus</taxon>
    </lineage>
</organism>
<proteinExistence type="predicted"/>
<keyword evidence="1 3" id="KW-0378">Hydrolase</keyword>
<keyword evidence="4" id="KW-1185">Reference proteome</keyword>
<sequence>MYIEVEKGIHVFVEDINPGGQNNKTIFFVHGWPLNHNMFQYQYNVLPQHGIRCVCMDIRGNGQSDKPWGGYTFDRLADDIAVVLETLKLENITLLGFSVGGAITIRYMSRYKGHRVSKLALVDAVSPSFVKDPDSPYGVPREQADALINQMYVNLPVFLSGLSPSFFNRNLGNATNDWFVNMALDSASYALIKLLQVAANENVEKDLSQIQAPTAIFHGVHDQLIPYKSAELTNQRIKNSKLFPLTNSGHGAPICQADELNKLLIDFVNS</sequence>
<dbReference type="SUPFAM" id="SSF53474">
    <property type="entry name" value="alpha/beta-Hydrolases"/>
    <property type="match status" value="1"/>
</dbReference>
<dbReference type="Pfam" id="PF00561">
    <property type="entry name" value="Abhydrolase_1"/>
    <property type="match status" value="1"/>
</dbReference>
<dbReference type="AlphaFoldDB" id="A0A559J016"/>
<dbReference type="InterPro" id="IPR029058">
    <property type="entry name" value="AB_hydrolase_fold"/>
</dbReference>
<dbReference type="GO" id="GO:0016020">
    <property type="term" value="C:membrane"/>
    <property type="evidence" value="ECO:0007669"/>
    <property type="project" value="TreeGrafter"/>
</dbReference>
<dbReference type="InterPro" id="IPR000073">
    <property type="entry name" value="AB_hydrolase_1"/>
</dbReference>
<protein>
    <submittedName>
        <fullName evidence="3">Alpha/beta hydrolase</fullName>
    </submittedName>
</protein>
<dbReference type="PANTHER" id="PTHR43798:SF31">
    <property type="entry name" value="AB HYDROLASE SUPERFAMILY PROTEIN YCLE"/>
    <property type="match status" value="1"/>
</dbReference>
<dbReference type="PANTHER" id="PTHR43798">
    <property type="entry name" value="MONOACYLGLYCEROL LIPASE"/>
    <property type="match status" value="1"/>
</dbReference>
<dbReference type="Proteomes" id="UP000318102">
    <property type="component" value="Unassembled WGS sequence"/>
</dbReference>
<dbReference type="RefSeq" id="WP_144989472.1">
    <property type="nucleotide sequence ID" value="NZ_VNJK01000001.1"/>
</dbReference>
<evidence type="ECO:0000256" key="1">
    <source>
        <dbReference type="ARBA" id="ARBA00022801"/>
    </source>
</evidence>
<evidence type="ECO:0000313" key="3">
    <source>
        <dbReference type="EMBL" id="TVX93212.1"/>
    </source>
</evidence>
<dbReference type="InterPro" id="IPR050266">
    <property type="entry name" value="AB_hydrolase_sf"/>
</dbReference>
<feature type="domain" description="AB hydrolase-1" evidence="2">
    <location>
        <begin position="25"/>
        <end position="252"/>
    </location>
</feature>
<evidence type="ECO:0000259" key="2">
    <source>
        <dbReference type="Pfam" id="PF00561"/>
    </source>
</evidence>
<name>A0A559J016_9BACL</name>
<comment type="caution">
    <text evidence="3">The sequence shown here is derived from an EMBL/GenBank/DDBJ whole genome shotgun (WGS) entry which is preliminary data.</text>
</comment>
<dbReference type="PRINTS" id="PR00111">
    <property type="entry name" value="ABHYDROLASE"/>
</dbReference>
<reference evidence="3 4" key="1">
    <citation type="submission" date="2019-07" db="EMBL/GenBank/DDBJ databases">
        <authorList>
            <person name="Kim J."/>
        </authorList>
    </citation>
    <scope>NUCLEOTIDE SEQUENCE [LARGE SCALE GENOMIC DNA]</scope>
    <source>
        <strain evidence="3 4">N4</strain>
    </source>
</reference>
<dbReference type="GO" id="GO:0016787">
    <property type="term" value="F:hydrolase activity"/>
    <property type="evidence" value="ECO:0007669"/>
    <property type="project" value="UniProtKB-KW"/>
</dbReference>
<evidence type="ECO:0000313" key="4">
    <source>
        <dbReference type="Proteomes" id="UP000318102"/>
    </source>
</evidence>
<gene>
    <name evidence="3" type="ORF">FPZ44_09170</name>
</gene>
<dbReference type="EMBL" id="VNJK01000001">
    <property type="protein sequence ID" value="TVX93212.1"/>
    <property type="molecule type" value="Genomic_DNA"/>
</dbReference>
<accession>A0A559J016</accession>
<dbReference type="Gene3D" id="3.40.50.1820">
    <property type="entry name" value="alpha/beta hydrolase"/>
    <property type="match status" value="1"/>
</dbReference>
<dbReference type="OrthoDB" id="9773293at2"/>